<evidence type="ECO:0000256" key="1">
    <source>
        <dbReference type="ARBA" id="ARBA00023284"/>
    </source>
</evidence>
<evidence type="ECO:0000313" key="3">
    <source>
        <dbReference type="EMBL" id="VVD84765.1"/>
    </source>
</evidence>
<dbReference type="InterPro" id="IPR000866">
    <property type="entry name" value="AhpC/TSA"/>
</dbReference>
<dbReference type="Pfam" id="PF00578">
    <property type="entry name" value="AhpC-TSA"/>
    <property type="match status" value="1"/>
</dbReference>
<dbReference type="SUPFAM" id="SSF52833">
    <property type="entry name" value="Thioredoxin-like"/>
    <property type="match status" value="1"/>
</dbReference>
<reference evidence="3 4" key="1">
    <citation type="submission" date="2019-08" db="EMBL/GenBank/DDBJ databases">
        <authorList>
            <person name="Peeters C."/>
        </authorList>
    </citation>
    <scope>NUCLEOTIDE SEQUENCE [LARGE SCALE GENOMIC DNA]</scope>
    <source>
        <strain evidence="3 4">LMG 31108</strain>
    </source>
</reference>
<dbReference type="RefSeq" id="WP_150668055.1">
    <property type="nucleotide sequence ID" value="NZ_CABPSB010000003.1"/>
</dbReference>
<dbReference type="InterPro" id="IPR036249">
    <property type="entry name" value="Thioredoxin-like_sf"/>
</dbReference>
<dbReference type="InterPro" id="IPR013766">
    <property type="entry name" value="Thioredoxin_domain"/>
</dbReference>
<dbReference type="Proteomes" id="UP000406256">
    <property type="component" value="Unassembled WGS sequence"/>
</dbReference>
<dbReference type="GO" id="GO:0016209">
    <property type="term" value="F:antioxidant activity"/>
    <property type="evidence" value="ECO:0007669"/>
    <property type="project" value="InterPro"/>
</dbReference>
<sequence length="210" mass="22358">MQRRRFLHALGVLGSAGALGETGSRALAAGPDESMKGAMKGAMKGSTEVDDSALAGTSGGTLSAWRGATPAFSLPSLDGTPHALSDYRGRVVILNFWATWCGPCRDEIPAMGAVVRQYRQRGLALLAVNYKELLTTVKPFLDKLPIDGTVLLDADGALYKRFGSLGLPATYLVDRAGNVRYWRMGELDWRDVGLHGHIEALIAQKGGATA</sequence>
<dbReference type="EMBL" id="CABPSB010000003">
    <property type="protein sequence ID" value="VVD84765.1"/>
    <property type="molecule type" value="Genomic_DNA"/>
</dbReference>
<keyword evidence="4" id="KW-1185">Reference proteome</keyword>
<dbReference type="PANTHER" id="PTHR42852">
    <property type="entry name" value="THIOL:DISULFIDE INTERCHANGE PROTEIN DSBE"/>
    <property type="match status" value="1"/>
</dbReference>
<keyword evidence="1" id="KW-0676">Redox-active center</keyword>
<dbReference type="Gene3D" id="3.40.30.10">
    <property type="entry name" value="Glutaredoxin"/>
    <property type="match status" value="1"/>
</dbReference>
<dbReference type="InterPro" id="IPR006311">
    <property type="entry name" value="TAT_signal"/>
</dbReference>
<dbReference type="OrthoDB" id="9811352at2"/>
<dbReference type="PROSITE" id="PS51318">
    <property type="entry name" value="TAT"/>
    <property type="match status" value="1"/>
</dbReference>
<dbReference type="GO" id="GO:0015036">
    <property type="term" value="F:disulfide oxidoreductase activity"/>
    <property type="evidence" value="ECO:0007669"/>
    <property type="project" value="UniProtKB-ARBA"/>
</dbReference>
<feature type="domain" description="Thioredoxin" evidence="2">
    <location>
        <begin position="63"/>
        <end position="203"/>
    </location>
</feature>
<gene>
    <name evidence="3" type="primary">resA_2</name>
    <name evidence="3" type="ORF">PAN31108_01303</name>
</gene>
<dbReference type="PANTHER" id="PTHR42852:SF13">
    <property type="entry name" value="PROTEIN DIPZ"/>
    <property type="match status" value="1"/>
</dbReference>
<dbReference type="PROSITE" id="PS51352">
    <property type="entry name" value="THIOREDOXIN_2"/>
    <property type="match status" value="1"/>
</dbReference>
<dbReference type="PROSITE" id="PS00194">
    <property type="entry name" value="THIOREDOXIN_1"/>
    <property type="match status" value="1"/>
</dbReference>
<protein>
    <submittedName>
        <fullName evidence="3">Thiol-disulfide oxidoreductase ResA</fullName>
    </submittedName>
</protein>
<dbReference type="CDD" id="cd02966">
    <property type="entry name" value="TlpA_like_family"/>
    <property type="match status" value="1"/>
</dbReference>
<dbReference type="InterPro" id="IPR050553">
    <property type="entry name" value="Thioredoxin_ResA/DsbE_sf"/>
</dbReference>
<dbReference type="InterPro" id="IPR017937">
    <property type="entry name" value="Thioredoxin_CS"/>
</dbReference>
<evidence type="ECO:0000313" key="4">
    <source>
        <dbReference type="Proteomes" id="UP000406256"/>
    </source>
</evidence>
<name>A0A5E4TA35_9BURK</name>
<dbReference type="AlphaFoldDB" id="A0A5E4TA35"/>
<accession>A0A5E4TA35</accession>
<proteinExistence type="predicted"/>
<organism evidence="3 4">
    <name type="scientific">Pandoraea anhela</name>
    <dbReference type="NCBI Taxonomy" id="2508295"/>
    <lineage>
        <taxon>Bacteria</taxon>
        <taxon>Pseudomonadati</taxon>
        <taxon>Pseudomonadota</taxon>
        <taxon>Betaproteobacteria</taxon>
        <taxon>Burkholderiales</taxon>
        <taxon>Burkholderiaceae</taxon>
        <taxon>Pandoraea</taxon>
    </lineage>
</organism>
<evidence type="ECO:0000259" key="2">
    <source>
        <dbReference type="PROSITE" id="PS51352"/>
    </source>
</evidence>